<reference evidence="4 5" key="1">
    <citation type="submission" date="2018-10" db="EMBL/GenBank/DDBJ databases">
        <title>Genetic determinants and prediction of antibiotic resistance phenotypes in Helicobacter pylori.</title>
        <authorList>
            <person name="Wagner K."/>
        </authorList>
    </citation>
    <scope>NUCLEOTIDE SEQUENCE [LARGE SCALE GENOMIC DNA]</scope>
    <source>
        <strain evidence="4 5">ZH117</strain>
    </source>
</reference>
<comment type="caution">
    <text evidence="4">The sequence shown here is derived from an EMBL/GenBank/DDBJ whole genome shotgun (WGS) entry which is preliminary data.</text>
</comment>
<dbReference type="RefSeq" id="WP_127980166.1">
    <property type="nucleotide sequence ID" value="NZ_RJIC01000002.1"/>
</dbReference>
<feature type="coiled-coil region" evidence="1">
    <location>
        <begin position="478"/>
        <end position="512"/>
    </location>
</feature>
<dbReference type="Gene3D" id="3.40.50.300">
    <property type="entry name" value="P-loop containing nucleotide triphosphate hydrolases"/>
    <property type="match status" value="1"/>
</dbReference>
<dbReference type="InterPro" id="IPR027417">
    <property type="entry name" value="P-loop_NTPase"/>
</dbReference>
<keyword evidence="1" id="KW-0175">Coiled coil</keyword>
<dbReference type="InterPro" id="IPR040576">
    <property type="entry name" value="DLP_helical"/>
</dbReference>
<dbReference type="EMBL" id="RJIC01000002">
    <property type="protein sequence ID" value="RVZ65009.1"/>
    <property type="molecule type" value="Genomic_DNA"/>
</dbReference>
<dbReference type="InterPro" id="IPR045063">
    <property type="entry name" value="Dynamin_N"/>
</dbReference>
<feature type="coiled-coil region" evidence="1">
    <location>
        <begin position="187"/>
        <end position="214"/>
    </location>
</feature>
<dbReference type="InterPro" id="IPR049678">
    <property type="entry name" value="LeoA-like"/>
</dbReference>
<protein>
    <submittedName>
        <fullName evidence="4">Labile enterotoxin output A</fullName>
    </submittedName>
</protein>
<name>A0A438ZM44_HELPX</name>
<sequence length="572" mass="65991">MKNETLEQFKANQKRNQENLKKLLDFVQTGEKYGIKVEESLKGKIHNAMENVAGQKLKVALVGGFSEGKTSIAAAWIERLDKESMKIDHKESSDEVKIYNIDDEIELVDTPGLFGFKVKEHDSGKIERYKDITKKYISEAHLILYVLNPSNPIKESHKDDLNWLFRTLNLLSRTIFVISRFDEEADIEDEEDYNKRFKIKKENIQNRLNDLISLSEKEKEGLIIVAVAANPYDLGVEHWLKHQEEFQKLSHIKALQDATQKKIKENGGKLTIIEEAKKSVIQDVIYRQMPLAKQALQDINREMEYLNKTLEKRRKDIQDLNGEISQARIHLREFIIRYFSDLIRQVLGTSLETFNDFVIREIGDKGINIETKVQNEFERQTQGISNEIAKIETGFNADMSFFEKHAGAFGKIGIDLLKQSGFINATNIKLARDTIATVGKFVGVDLAFKFKPWGTVKLANNLNKALPLIGLAFEAWDSWNESQKIEKLEKAKEEMKSNFDNQKQEILALINDETRFKQTCFPSVLELEKCIQECEENVKKTQECTQGLEKWIQTGEDFIKGEDFIDVEPEEE</sequence>
<feature type="coiled-coil region" evidence="1">
    <location>
        <begin position="293"/>
        <end position="323"/>
    </location>
</feature>
<evidence type="ECO:0000313" key="5">
    <source>
        <dbReference type="Proteomes" id="UP000288704"/>
    </source>
</evidence>
<evidence type="ECO:0000259" key="2">
    <source>
        <dbReference type="Pfam" id="PF00350"/>
    </source>
</evidence>
<feature type="domain" description="Dynamin-like helical" evidence="3">
    <location>
        <begin position="214"/>
        <end position="546"/>
    </location>
</feature>
<gene>
    <name evidence="4" type="ORF">EC574_01655</name>
</gene>
<evidence type="ECO:0000313" key="4">
    <source>
        <dbReference type="EMBL" id="RVZ65009.1"/>
    </source>
</evidence>
<organism evidence="4 5">
    <name type="scientific">Helicobacter pylori</name>
    <name type="common">Campylobacter pylori</name>
    <dbReference type="NCBI Taxonomy" id="210"/>
    <lineage>
        <taxon>Bacteria</taxon>
        <taxon>Pseudomonadati</taxon>
        <taxon>Campylobacterota</taxon>
        <taxon>Epsilonproteobacteria</taxon>
        <taxon>Campylobacterales</taxon>
        <taxon>Helicobacteraceae</taxon>
        <taxon>Helicobacter</taxon>
    </lineage>
</organism>
<dbReference type="SUPFAM" id="SSF52540">
    <property type="entry name" value="P-loop containing nucleoside triphosphate hydrolases"/>
    <property type="match status" value="1"/>
</dbReference>
<dbReference type="Proteomes" id="UP000288704">
    <property type="component" value="Unassembled WGS sequence"/>
</dbReference>
<dbReference type="Pfam" id="PF18709">
    <property type="entry name" value="DLP_helical"/>
    <property type="match status" value="1"/>
</dbReference>
<evidence type="ECO:0000256" key="1">
    <source>
        <dbReference type="SAM" id="Coils"/>
    </source>
</evidence>
<feature type="domain" description="Dynamin N-terminal" evidence="2">
    <location>
        <begin position="101"/>
        <end position="179"/>
    </location>
</feature>
<dbReference type="NCBIfam" id="NF041922">
    <property type="entry name" value="DLP_LeoA_gen"/>
    <property type="match status" value="1"/>
</dbReference>
<proteinExistence type="predicted"/>
<dbReference type="AlphaFoldDB" id="A0A438ZM44"/>
<dbReference type="Pfam" id="PF00350">
    <property type="entry name" value="Dynamin_N"/>
    <property type="match status" value="1"/>
</dbReference>
<accession>A0A438ZM44</accession>
<evidence type="ECO:0000259" key="3">
    <source>
        <dbReference type="Pfam" id="PF18709"/>
    </source>
</evidence>